<dbReference type="RefSeq" id="WP_210597552.1">
    <property type="nucleotide sequence ID" value="NZ_JAGKSQ010000004.1"/>
</dbReference>
<keyword evidence="3" id="KW-1185">Reference proteome</keyword>
<feature type="transmembrane region" description="Helical" evidence="1">
    <location>
        <begin position="12"/>
        <end position="32"/>
    </location>
</feature>
<evidence type="ECO:0000256" key="1">
    <source>
        <dbReference type="SAM" id="Phobius"/>
    </source>
</evidence>
<protein>
    <submittedName>
        <fullName evidence="2">Uncharacterized protein</fullName>
    </submittedName>
</protein>
<keyword evidence="1" id="KW-0812">Transmembrane</keyword>
<sequence>MPNFERVKRLSNLLFGASGVLVCFIVIKLPNYTTEERFMSTSLILLIFCMILAISLRCVAKDAKEYINSVNKYKR</sequence>
<dbReference type="Proteomes" id="UP000678228">
    <property type="component" value="Unassembled WGS sequence"/>
</dbReference>
<feature type="transmembrane region" description="Helical" evidence="1">
    <location>
        <begin position="38"/>
        <end position="59"/>
    </location>
</feature>
<name>A0A941AR10_9BACI</name>
<organism evidence="2 3">
    <name type="scientific">Halalkalibacter suaedae</name>
    <dbReference type="NCBI Taxonomy" id="2822140"/>
    <lineage>
        <taxon>Bacteria</taxon>
        <taxon>Bacillati</taxon>
        <taxon>Bacillota</taxon>
        <taxon>Bacilli</taxon>
        <taxon>Bacillales</taxon>
        <taxon>Bacillaceae</taxon>
        <taxon>Halalkalibacter</taxon>
    </lineage>
</organism>
<evidence type="ECO:0000313" key="3">
    <source>
        <dbReference type="Proteomes" id="UP000678228"/>
    </source>
</evidence>
<dbReference type="EMBL" id="JAGKSQ010000004">
    <property type="protein sequence ID" value="MBP3951868.1"/>
    <property type="molecule type" value="Genomic_DNA"/>
</dbReference>
<gene>
    <name evidence="2" type="ORF">J7W16_12075</name>
</gene>
<proteinExistence type="predicted"/>
<dbReference type="AlphaFoldDB" id="A0A941AR10"/>
<accession>A0A941AR10</accession>
<reference evidence="2" key="1">
    <citation type="submission" date="2021-03" db="EMBL/GenBank/DDBJ databases">
        <title>Bacillus suaedae sp. nov., isolated from Suaeda aralocaspica.</title>
        <authorList>
            <person name="Lei R.F.R."/>
        </authorList>
    </citation>
    <scope>NUCLEOTIDE SEQUENCE</scope>
    <source>
        <strain evidence="2">YZJH907-2</strain>
    </source>
</reference>
<comment type="caution">
    <text evidence="2">The sequence shown here is derived from an EMBL/GenBank/DDBJ whole genome shotgun (WGS) entry which is preliminary data.</text>
</comment>
<keyword evidence="1" id="KW-1133">Transmembrane helix</keyword>
<evidence type="ECO:0000313" key="2">
    <source>
        <dbReference type="EMBL" id="MBP3951868.1"/>
    </source>
</evidence>
<keyword evidence="1" id="KW-0472">Membrane</keyword>